<dbReference type="KEGG" id="acy:Anacy_0254"/>
<feature type="transmembrane region" description="Helical" evidence="2">
    <location>
        <begin position="20"/>
        <end position="42"/>
    </location>
</feature>
<protein>
    <submittedName>
        <fullName evidence="3">Uncharacterized protein</fullName>
    </submittedName>
</protein>
<keyword evidence="2" id="KW-1133">Transmembrane helix</keyword>
<evidence type="ECO:0000313" key="3">
    <source>
        <dbReference type="EMBL" id="AFZ55859.1"/>
    </source>
</evidence>
<keyword evidence="4" id="KW-1185">Reference proteome</keyword>
<evidence type="ECO:0000256" key="1">
    <source>
        <dbReference type="SAM" id="MobiDB-lite"/>
    </source>
</evidence>
<dbReference type="HOGENOM" id="CLU_093454_0_0_3"/>
<dbReference type="EMBL" id="CP003659">
    <property type="protein sequence ID" value="AFZ55859.1"/>
    <property type="molecule type" value="Genomic_DNA"/>
</dbReference>
<sequence>MLESKKEISNFQNQNRNYVLRILTVPVVAIAGFLINVIPSIAVTDSYRNDYRVCAAQLLSVGVTAQAASQGCSTALRPKDLSSCVAQIKKQTEIASTEALYSCSKARRPQELAACVVGISKSTQKAIDPTTLTYCGRSLLPVTFAQCVVGLRKEIDLTPIQSLNTCINASDRIISIGEGSTTAPGSNPSLETAPMPSTPSGSGI</sequence>
<gene>
    <name evidence="3" type="ordered locus">Anacy_0254</name>
</gene>
<dbReference type="AlphaFoldDB" id="K9ZAU5"/>
<dbReference type="eggNOG" id="ENOG5032T20">
    <property type="taxonomic scope" value="Bacteria"/>
</dbReference>
<accession>K9ZAU5</accession>
<feature type="region of interest" description="Disordered" evidence="1">
    <location>
        <begin position="178"/>
        <end position="204"/>
    </location>
</feature>
<keyword evidence="2" id="KW-0812">Transmembrane</keyword>
<dbReference type="OrthoDB" id="425719at2"/>
<name>K9ZAU5_ANACC</name>
<evidence type="ECO:0000256" key="2">
    <source>
        <dbReference type="SAM" id="Phobius"/>
    </source>
</evidence>
<proteinExistence type="predicted"/>
<evidence type="ECO:0000313" key="4">
    <source>
        <dbReference type="Proteomes" id="UP000010474"/>
    </source>
</evidence>
<reference evidence="4" key="1">
    <citation type="journal article" date="2013" name="Proc. Natl. Acad. Sci. U.S.A.">
        <title>Improving the coverage of the cyanobacterial phylum using diversity-driven genome sequencing.</title>
        <authorList>
            <person name="Shih P.M."/>
            <person name="Wu D."/>
            <person name="Latifi A."/>
            <person name="Axen S.D."/>
            <person name="Fewer D.P."/>
            <person name="Talla E."/>
            <person name="Calteau A."/>
            <person name="Cai F."/>
            <person name="Tandeau de Marsac N."/>
            <person name="Rippka R."/>
            <person name="Herdman M."/>
            <person name="Sivonen K."/>
            <person name="Coursin T."/>
            <person name="Laurent T."/>
            <person name="Goodwin L."/>
            <person name="Nolan M."/>
            <person name="Davenport K.W."/>
            <person name="Han C.S."/>
            <person name="Rubin E.M."/>
            <person name="Eisen J.A."/>
            <person name="Woyke T."/>
            <person name="Gugger M."/>
            <person name="Kerfeld C.A."/>
        </authorList>
    </citation>
    <scope>NUCLEOTIDE SEQUENCE [LARGE SCALE GENOMIC DNA]</scope>
    <source>
        <strain evidence="4">ATCC 27899 / PCC 7122</strain>
    </source>
</reference>
<organism evidence="3 4">
    <name type="scientific">Anabaena cylindrica (strain ATCC 27899 / PCC 7122)</name>
    <dbReference type="NCBI Taxonomy" id="272123"/>
    <lineage>
        <taxon>Bacteria</taxon>
        <taxon>Bacillati</taxon>
        <taxon>Cyanobacteriota</taxon>
        <taxon>Cyanophyceae</taxon>
        <taxon>Nostocales</taxon>
        <taxon>Nostocaceae</taxon>
        <taxon>Anabaena</taxon>
    </lineage>
</organism>
<dbReference type="STRING" id="272123.Anacy_0254"/>
<dbReference type="PATRIC" id="fig|272123.3.peg.275"/>
<feature type="compositionally biased region" description="Polar residues" evidence="1">
    <location>
        <begin position="178"/>
        <end position="190"/>
    </location>
</feature>
<dbReference type="RefSeq" id="WP_015212515.1">
    <property type="nucleotide sequence ID" value="NC_019771.1"/>
</dbReference>
<keyword evidence="2" id="KW-0472">Membrane</keyword>
<dbReference type="Proteomes" id="UP000010474">
    <property type="component" value="Chromosome"/>
</dbReference>